<dbReference type="GeneID" id="37143203"/>
<feature type="region of interest" description="Disordered" evidence="2">
    <location>
        <begin position="258"/>
        <end position="323"/>
    </location>
</feature>
<feature type="signal peptide" evidence="3">
    <location>
        <begin position="1"/>
        <end position="22"/>
    </location>
</feature>
<dbReference type="EMBL" id="KZ821677">
    <property type="protein sequence ID" value="PYH86243.1"/>
    <property type="molecule type" value="Genomic_DNA"/>
</dbReference>
<dbReference type="PANTHER" id="PTHR40633">
    <property type="entry name" value="MATRIX PROTEIN, PUTATIVE (AFU_ORTHOLOGUE AFUA_8G05410)-RELATED"/>
    <property type="match status" value="1"/>
</dbReference>
<protein>
    <recommendedName>
        <fullName evidence="4">Yeast cell wall synthesis Kre9/Knh1-like N-terminal domain-containing protein</fullName>
    </recommendedName>
</protein>
<reference evidence="5 6" key="1">
    <citation type="submission" date="2016-12" db="EMBL/GenBank/DDBJ databases">
        <title>The genomes of Aspergillus section Nigri reveals drivers in fungal speciation.</title>
        <authorList>
            <consortium name="DOE Joint Genome Institute"/>
            <person name="Vesth T.C."/>
            <person name="Nybo J."/>
            <person name="Theobald S."/>
            <person name="Brandl J."/>
            <person name="Frisvad J.C."/>
            <person name="Nielsen K.F."/>
            <person name="Lyhne E.K."/>
            <person name="Kogle M.E."/>
            <person name="Kuo A."/>
            <person name="Riley R."/>
            <person name="Clum A."/>
            <person name="Nolan M."/>
            <person name="Lipzen A."/>
            <person name="Salamov A."/>
            <person name="Henrissat B."/>
            <person name="Wiebenga A."/>
            <person name="De Vries R.P."/>
            <person name="Grigoriev I.V."/>
            <person name="Mortensen U.H."/>
            <person name="Andersen M.R."/>
            <person name="Baker S.E."/>
        </authorList>
    </citation>
    <scope>NUCLEOTIDE SEQUENCE [LARGE SCALE GENOMIC DNA]</scope>
    <source>
        <strain evidence="5 6">CBS 121591</strain>
    </source>
</reference>
<feature type="domain" description="Yeast cell wall synthesis Kre9/Knh1-like N-terminal" evidence="4">
    <location>
        <begin position="166"/>
        <end position="257"/>
    </location>
</feature>
<feature type="compositionally biased region" description="Low complexity" evidence="2">
    <location>
        <begin position="106"/>
        <end position="124"/>
    </location>
</feature>
<feature type="compositionally biased region" description="Acidic residues" evidence="2">
    <location>
        <begin position="260"/>
        <end position="287"/>
    </location>
</feature>
<organism evidence="5 6">
    <name type="scientific">Aspergillus uvarum CBS 121591</name>
    <dbReference type="NCBI Taxonomy" id="1448315"/>
    <lineage>
        <taxon>Eukaryota</taxon>
        <taxon>Fungi</taxon>
        <taxon>Dikarya</taxon>
        <taxon>Ascomycota</taxon>
        <taxon>Pezizomycotina</taxon>
        <taxon>Eurotiomycetes</taxon>
        <taxon>Eurotiomycetidae</taxon>
        <taxon>Eurotiales</taxon>
        <taxon>Aspergillaceae</taxon>
        <taxon>Aspergillus</taxon>
        <taxon>Aspergillus subgen. Circumdati</taxon>
    </lineage>
</organism>
<feature type="region of interest" description="Disordered" evidence="2">
    <location>
        <begin position="106"/>
        <end position="160"/>
    </location>
</feature>
<dbReference type="AlphaFoldDB" id="A0A319D5D9"/>
<accession>A0A319D5D9</accession>
<evidence type="ECO:0000256" key="1">
    <source>
        <dbReference type="ARBA" id="ARBA00022729"/>
    </source>
</evidence>
<proteinExistence type="predicted"/>
<dbReference type="InterPro" id="IPR018466">
    <property type="entry name" value="Kre9/Knh1-like_N"/>
</dbReference>
<keyword evidence="6" id="KW-1185">Reference proteome</keyword>
<dbReference type="Pfam" id="PF10342">
    <property type="entry name" value="Kre9_KNH"/>
    <property type="match status" value="2"/>
</dbReference>
<dbReference type="Proteomes" id="UP000248340">
    <property type="component" value="Unassembled WGS sequence"/>
</dbReference>
<feature type="domain" description="Yeast cell wall synthesis Kre9/Knh1-like N-terminal" evidence="4">
    <location>
        <begin position="34"/>
        <end position="114"/>
    </location>
</feature>
<name>A0A319D5D9_9EURO</name>
<evidence type="ECO:0000313" key="5">
    <source>
        <dbReference type="EMBL" id="PYH86243.1"/>
    </source>
</evidence>
<dbReference type="STRING" id="1448315.A0A319D5D9"/>
<feature type="compositionally biased region" description="Low complexity" evidence="2">
    <location>
        <begin position="300"/>
        <end position="318"/>
    </location>
</feature>
<feature type="compositionally biased region" description="Basic and acidic residues" evidence="2">
    <location>
        <begin position="288"/>
        <end position="299"/>
    </location>
</feature>
<dbReference type="InterPro" id="IPR052982">
    <property type="entry name" value="SRP1/TIP1-like"/>
</dbReference>
<sequence>MFLPLKHILPLLLTTLTSLTTGSPDQKPAYRITSPADSAILTPNTPSVISWSTTQRTSAKLSIYLETTTNHTALYTIATNITNSGSISWAPPARIPPGEEYIIVLDPTTSPDNTTTSPSTSNDPQGEKATYQSLPFTITGPKAPPNNSTSTATTNATTAEEPTYYPTENQAIARGTTTIVTWPVTPDQKSGHVSVYLTEGQSESTAKNVSTVATHVANSGSLACVLPRNLTLAEDYRFAMVGVQGGEDVRYSAVFRVVDGDEEENSDGREDGEENDGGDEVEGEGEDVQEKNEGGEAHAAETSATSTESGLASGSTGALKSDSTRIATAEGSRVVRSWGGWVALGMAGVLLLV</sequence>
<evidence type="ECO:0000259" key="4">
    <source>
        <dbReference type="Pfam" id="PF10342"/>
    </source>
</evidence>
<evidence type="ECO:0000256" key="2">
    <source>
        <dbReference type="SAM" id="MobiDB-lite"/>
    </source>
</evidence>
<dbReference type="RefSeq" id="XP_025496443.1">
    <property type="nucleotide sequence ID" value="XM_025640461.1"/>
</dbReference>
<dbReference type="PANTHER" id="PTHR40633:SF1">
    <property type="entry name" value="GPI ANCHORED SERINE-THREONINE RICH PROTEIN (AFU_ORTHOLOGUE AFUA_1G03630)"/>
    <property type="match status" value="1"/>
</dbReference>
<gene>
    <name evidence="5" type="ORF">BO82DRAFT_428695</name>
</gene>
<dbReference type="VEuPathDB" id="FungiDB:BO82DRAFT_428695"/>
<feature type="compositionally biased region" description="Low complexity" evidence="2">
    <location>
        <begin position="145"/>
        <end position="160"/>
    </location>
</feature>
<dbReference type="OrthoDB" id="4507218at2759"/>
<feature type="chain" id="PRO_5016261114" description="Yeast cell wall synthesis Kre9/Knh1-like N-terminal domain-containing protein" evidence="3">
    <location>
        <begin position="23"/>
        <end position="353"/>
    </location>
</feature>
<evidence type="ECO:0000256" key="3">
    <source>
        <dbReference type="SAM" id="SignalP"/>
    </source>
</evidence>
<keyword evidence="1 3" id="KW-0732">Signal</keyword>
<evidence type="ECO:0000313" key="6">
    <source>
        <dbReference type="Proteomes" id="UP000248340"/>
    </source>
</evidence>